<dbReference type="InterPro" id="IPR012677">
    <property type="entry name" value="Nucleotide-bd_a/b_plait_sf"/>
</dbReference>
<dbReference type="InterPro" id="IPR035979">
    <property type="entry name" value="RBD_domain_sf"/>
</dbReference>
<dbReference type="AlphaFoldDB" id="A0A7J7DUV8"/>
<dbReference type="InParanoid" id="A0A7J7DUV8"/>
<accession>A0A7J7DUV8</accession>
<keyword evidence="1" id="KW-0694">RNA-binding</keyword>
<evidence type="ECO:0000256" key="2">
    <source>
        <dbReference type="SAM" id="MobiDB-lite"/>
    </source>
</evidence>
<dbReference type="PANTHER" id="PTHR32343">
    <property type="entry name" value="SERINE/ARGININE-RICH SPLICING FACTOR"/>
    <property type="match status" value="1"/>
</dbReference>
<dbReference type="GO" id="GO:0003723">
    <property type="term" value="F:RNA binding"/>
    <property type="evidence" value="ECO:0007669"/>
    <property type="project" value="UniProtKB-UniRule"/>
</dbReference>
<name>A0A7J7DUV8_TRIWF</name>
<organism evidence="4 5">
    <name type="scientific">Tripterygium wilfordii</name>
    <name type="common">Thunder God vine</name>
    <dbReference type="NCBI Taxonomy" id="458696"/>
    <lineage>
        <taxon>Eukaryota</taxon>
        <taxon>Viridiplantae</taxon>
        <taxon>Streptophyta</taxon>
        <taxon>Embryophyta</taxon>
        <taxon>Tracheophyta</taxon>
        <taxon>Spermatophyta</taxon>
        <taxon>Magnoliopsida</taxon>
        <taxon>eudicotyledons</taxon>
        <taxon>Gunneridae</taxon>
        <taxon>Pentapetalae</taxon>
        <taxon>rosids</taxon>
        <taxon>fabids</taxon>
        <taxon>Celastrales</taxon>
        <taxon>Celastraceae</taxon>
        <taxon>Tripterygium</taxon>
    </lineage>
</organism>
<sequence>MIRYLISHVDPVNHIDQSNEALPQSTATPNWTIHVSDIITVKVSNLSLAASEMDIRDLLSISGDIHYIEMRKESETSQLAYVTFRDSRGADTAILLSGATVGDHLLTITLAGDYQLPPEAITSNLDQKQPETGSAIRKAEDVVSTMIAKGFVLGKDAINNAKNFDEHHHLTYNAFATVASIDRKMGLSEKLSIGTAIFNEKVREVDERFQVSEKTKSALAVAEQKASSTGSAIMNNRYVLTGASRVSSVFKAVTNTAAFSRVAKAAEEVSAMTREKVGKAEEDKKEILYIERKQVVNDFAGIHLDERPAEQPPMVTVDSSESKLGNI</sequence>
<evidence type="ECO:0000313" key="4">
    <source>
        <dbReference type="EMBL" id="KAF5750083.1"/>
    </source>
</evidence>
<reference evidence="4 5" key="1">
    <citation type="journal article" date="2020" name="Nat. Commun.">
        <title>Genome of Tripterygium wilfordii and identification of cytochrome P450 involved in triptolide biosynthesis.</title>
        <authorList>
            <person name="Tu L."/>
            <person name="Su P."/>
            <person name="Zhang Z."/>
            <person name="Gao L."/>
            <person name="Wang J."/>
            <person name="Hu T."/>
            <person name="Zhou J."/>
            <person name="Zhang Y."/>
            <person name="Zhao Y."/>
            <person name="Liu Y."/>
            <person name="Song Y."/>
            <person name="Tong Y."/>
            <person name="Lu Y."/>
            <person name="Yang J."/>
            <person name="Xu C."/>
            <person name="Jia M."/>
            <person name="Peters R.J."/>
            <person name="Huang L."/>
            <person name="Gao W."/>
        </authorList>
    </citation>
    <scope>NUCLEOTIDE SEQUENCE [LARGE SCALE GENOMIC DNA]</scope>
    <source>
        <strain evidence="5">cv. XIE 37</strain>
        <tissue evidence="4">Leaf</tissue>
    </source>
</reference>
<protein>
    <recommendedName>
        <fullName evidence="3">RRM domain-containing protein</fullName>
    </recommendedName>
</protein>
<dbReference type="InterPro" id="IPR000504">
    <property type="entry name" value="RRM_dom"/>
</dbReference>
<feature type="domain" description="RRM" evidence="3">
    <location>
        <begin position="39"/>
        <end position="113"/>
    </location>
</feature>
<evidence type="ECO:0000256" key="1">
    <source>
        <dbReference type="PROSITE-ProRule" id="PRU00176"/>
    </source>
</evidence>
<dbReference type="SMART" id="SM00360">
    <property type="entry name" value="RRM"/>
    <property type="match status" value="1"/>
</dbReference>
<dbReference type="PROSITE" id="PS50102">
    <property type="entry name" value="RRM"/>
    <property type="match status" value="1"/>
</dbReference>
<dbReference type="Gene3D" id="3.30.70.330">
    <property type="match status" value="1"/>
</dbReference>
<keyword evidence="5" id="KW-1185">Reference proteome</keyword>
<feature type="compositionally biased region" description="Polar residues" evidence="2">
    <location>
        <begin position="317"/>
        <end position="327"/>
    </location>
</feature>
<comment type="caution">
    <text evidence="4">The sequence shown here is derived from an EMBL/GenBank/DDBJ whole genome shotgun (WGS) entry which is preliminary data.</text>
</comment>
<dbReference type="PANTHER" id="PTHR32343:SF29">
    <property type="entry name" value="RNA-BINDING (RRM_RBD_RNP MOTIFS) FAMILY PROTEIN"/>
    <property type="match status" value="1"/>
</dbReference>
<dbReference type="Pfam" id="PF00076">
    <property type="entry name" value="RRM_1"/>
    <property type="match status" value="1"/>
</dbReference>
<dbReference type="EMBL" id="JAAARO010000003">
    <property type="protein sequence ID" value="KAF5750083.1"/>
    <property type="molecule type" value="Genomic_DNA"/>
</dbReference>
<evidence type="ECO:0000313" key="5">
    <source>
        <dbReference type="Proteomes" id="UP000593562"/>
    </source>
</evidence>
<feature type="region of interest" description="Disordered" evidence="2">
    <location>
        <begin position="305"/>
        <end position="327"/>
    </location>
</feature>
<proteinExistence type="predicted"/>
<dbReference type="SUPFAM" id="SSF54928">
    <property type="entry name" value="RNA-binding domain, RBD"/>
    <property type="match status" value="1"/>
</dbReference>
<dbReference type="Proteomes" id="UP000593562">
    <property type="component" value="Unassembled WGS sequence"/>
</dbReference>
<evidence type="ECO:0000259" key="3">
    <source>
        <dbReference type="PROSITE" id="PS50102"/>
    </source>
</evidence>
<gene>
    <name evidence="4" type="ORF">HS088_TW03G00415</name>
</gene>